<comment type="caution">
    <text evidence="8">The sequence shown here is derived from an EMBL/GenBank/DDBJ whole genome shotgun (WGS) entry which is preliminary data.</text>
</comment>
<gene>
    <name evidence="8" type="ORF">A2876_04085</name>
</gene>
<protein>
    <recommendedName>
        <fullName evidence="7">Thioredoxin domain-containing protein</fullName>
    </recommendedName>
</protein>
<keyword evidence="3" id="KW-0560">Oxidoreductase</keyword>
<dbReference type="PANTHER" id="PTHR13887:SF14">
    <property type="entry name" value="DISULFIDE BOND FORMATION PROTEIN D"/>
    <property type="match status" value="1"/>
</dbReference>
<dbReference type="PANTHER" id="PTHR13887">
    <property type="entry name" value="GLUTATHIONE S-TRANSFERASE KAPPA"/>
    <property type="match status" value="1"/>
</dbReference>
<evidence type="ECO:0000259" key="7">
    <source>
        <dbReference type="PROSITE" id="PS51352"/>
    </source>
</evidence>
<accession>A0A1F4YFA6</accession>
<dbReference type="InterPro" id="IPR013766">
    <property type="entry name" value="Thioredoxin_domain"/>
</dbReference>
<evidence type="ECO:0000313" key="8">
    <source>
        <dbReference type="EMBL" id="OGC92446.1"/>
    </source>
</evidence>
<sequence length="272" mass="29060">MAGRVKSVAVEEHEGSVVPMELKKSWLERGAPVMGILLVAAAFALGSLWTKVKYLEQGGQAKSPSAPSGVSAGQAGNAAPAPSKYKNLAEAMKDYAKQVGIDGNKLVSCMNNGEKKNAVQADLDEGGKLGVQGTPAFFINGRLLAGAYPYDEFKKIIDEELSGKAASTVTRASVSVGNASTRGTTGAKITVLEYSDFQCPFCSRAFPTIQQVLKDYGSKVLFAYKHFPLSSIHPNAQKAAEAAECAKDQGKFWEFHDKLFEDQNSWANVAQS</sequence>
<keyword evidence="4" id="KW-1015">Disulfide bond</keyword>
<dbReference type="SUPFAM" id="SSF52833">
    <property type="entry name" value="Thioredoxin-like"/>
    <property type="match status" value="1"/>
</dbReference>
<dbReference type="PROSITE" id="PS51352">
    <property type="entry name" value="THIOREDOXIN_2"/>
    <property type="match status" value="1"/>
</dbReference>
<evidence type="ECO:0000256" key="1">
    <source>
        <dbReference type="ARBA" id="ARBA00005791"/>
    </source>
</evidence>
<dbReference type="Pfam" id="PF13462">
    <property type="entry name" value="Thioredoxin_4"/>
    <property type="match status" value="1"/>
</dbReference>
<dbReference type="EMBL" id="MEXH01000015">
    <property type="protein sequence ID" value="OGC92446.1"/>
    <property type="molecule type" value="Genomic_DNA"/>
</dbReference>
<dbReference type="AlphaFoldDB" id="A0A1F4YFA6"/>
<dbReference type="GO" id="GO:0016491">
    <property type="term" value="F:oxidoreductase activity"/>
    <property type="evidence" value="ECO:0007669"/>
    <property type="project" value="UniProtKB-KW"/>
</dbReference>
<evidence type="ECO:0000256" key="5">
    <source>
        <dbReference type="ARBA" id="ARBA00023284"/>
    </source>
</evidence>
<dbReference type="CDD" id="cd02972">
    <property type="entry name" value="DsbA_family"/>
    <property type="match status" value="1"/>
</dbReference>
<dbReference type="InterPro" id="IPR036249">
    <property type="entry name" value="Thioredoxin-like_sf"/>
</dbReference>
<organism evidence="8 9">
    <name type="scientific">Candidatus Amesbacteria bacterium RIFCSPHIGHO2_01_FULL_48_32b</name>
    <dbReference type="NCBI Taxonomy" id="1797253"/>
    <lineage>
        <taxon>Bacteria</taxon>
        <taxon>Candidatus Amesiibacteriota</taxon>
    </lineage>
</organism>
<evidence type="ECO:0000256" key="2">
    <source>
        <dbReference type="ARBA" id="ARBA00022729"/>
    </source>
</evidence>
<evidence type="ECO:0000256" key="4">
    <source>
        <dbReference type="ARBA" id="ARBA00023157"/>
    </source>
</evidence>
<reference evidence="8 9" key="1">
    <citation type="journal article" date="2016" name="Nat. Commun.">
        <title>Thousands of microbial genomes shed light on interconnected biogeochemical processes in an aquifer system.</title>
        <authorList>
            <person name="Anantharaman K."/>
            <person name="Brown C.T."/>
            <person name="Hug L.A."/>
            <person name="Sharon I."/>
            <person name="Castelle C.J."/>
            <person name="Probst A.J."/>
            <person name="Thomas B.C."/>
            <person name="Singh A."/>
            <person name="Wilkins M.J."/>
            <person name="Karaoz U."/>
            <person name="Brodie E.L."/>
            <person name="Williams K.H."/>
            <person name="Hubbard S.S."/>
            <person name="Banfield J.F."/>
        </authorList>
    </citation>
    <scope>NUCLEOTIDE SEQUENCE [LARGE SCALE GENOMIC DNA]</scope>
</reference>
<keyword evidence="5" id="KW-0676">Redox-active center</keyword>
<comment type="similarity">
    <text evidence="1">Belongs to the thioredoxin family. DsbA subfamily.</text>
</comment>
<keyword evidence="2" id="KW-0732">Signal</keyword>
<feature type="transmembrane region" description="Helical" evidence="6">
    <location>
        <begin position="30"/>
        <end position="49"/>
    </location>
</feature>
<dbReference type="Proteomes" id="UP000178176">
    <property type="component" value="Unassembled WGS sequence"/>
</dbReference>
<evidence type="ECO:0000256" key="3">
    <source>
        <dbReference type="ARBA" id="ARBA00023002"/>
    </source>
</evidence>
<dbReference type="Gene3D" id="3.40.30.10">
    <property type="entry name" value="Glutaredoxin"/>
    <property type="match status" value="2"/>
</dbReference>
<evidence type="ECO:0000256" key="6">
    <source>
        <dbReference type="SAM" id="Phobius"/>
    </source>
</evidence>
<dbReference type="InterPro" id="IPR012336">
    <property type="entry name" value="Thioredoxin-like_fold"/>
</dbReference>
<name>A0A1F4YFA6_9BACT</name>
<dbReference type="InterPro" id="IPR001853">
    <property type="entry name" value="DSBA-like_thioredoxin_dom"/>
</dbReference>
<dbReference type="Pfam" id="PF01323">
    <property type="entry name" value="DSBA"/>
    <property type="match status" value="1"/>
</dbReference>
<feature type="domain" description="Thioredoxin" evidence="7">
    <location>
        <begin position="160"/>
        <end position="272"/>
    </location>
</feature>
<keyword evidence="6" id="KW-0812">Transmembrane</keyword>
<proteinExistence type="inferred from homology"/>
<evidence type="ECO:0000313" key="9">
    <source>
        <dbReference type="Proteomes" id="UP000178176"/>
    </source>
</evidence>
<keyword evidence="6" id="KW-0472">Membrane</keyword>
<keyword evidence="6" id="KW-1133">Transmembrane helix</keyword>